<organism evidence="1 2">
    <name type="scientific">Paenibacillus solanacearum</name>
    <dbReference type="NCBI Taxonomy" id="2048548"/>
    <lineage>
        <taxon>Bacteria</taxon>
        <taxon>Bacillati</taxon>
        <taxon>Bacillota</taxon>
        <taxon>Bacilli</taxon>
        <taxon>Bacillales</taxon>
        <taxon>Paenibacillaceae</taxon>
        <taxon>Paenibacillus</taxon>
    </lineage>
</organism>
<name>A0A916K4P0_9BACL</name>
<evidence type="ECO:0000313" key="1">
    <source>
        <dbReference type="EMBL" id="CAG7638591.1"/>
    </source>
</evidence>
<dbReference type="Proteomes" id="UP000693672">
    <property type="component" value="Unassembled WGS sequence"/>
</dbReference>
<comment type="caution">
    <text evidence="1">The sequence shown here is derived from an EMBL/GenBank/DDBJ whole genome shotgun (WGS) entry which is preliminary data.</text>
</comment>
<dbReference type="AlphaFoldDB" id="A0A916K4P0"/>
<accession>A0A916K4P0</accession>
<dbReference type="EMBL" id="CAJVAS010000019">
    <property type="protein sequence ID" value="CAG7638591.1"/>
    <property type="molecule type" value="Genomic_DNA"/>
</dbReference>
<gene>
    <name evidence="1" type="ORF">PAESOLCIP111_03957</name>
</gene>
<dbReference type="RefSeq" id="WP_218093693.1">
    <property type="nucleotide sequence ID" value="NZ_CAJVAS010000019.1"/>
</dbReference>
<protein>
    <submittedName>
        <fullName evidence="1">Uncharacterized protein</fullName>
    </submittedName>
</protein>
<keyword evidence="2" id="KW-1185">Reference proteome</keyword>
<reference evidence="1" key="1">
    <citation type="submission" date="2021-06" db="EMBL/GenBank/DDBJ databases">
        <authorList>
            <person name="Criscuolo A."/>
        </authorList>
    </citation>
    <scope>NUCLEOTIDE SEQUENCE</scope>
    <source>
        <strain evidence="1">CIP111600</strain>
    </source>
</reference>
<sequence length="105" mass="11709">MTVVHSIPCDGSEVSVRLTPDRTYQVNIQALVNPLGTGNVLETFAEAETAVQAAELFCELHQSAKERGYHLEEGFFVKADRRSFHVGRLLREGTKPDELVALMEH</sequence>
<proteinExistence type="predicted"/>
<evidence type="ECO:0000313" key="2">
    <source>
        <dbReference type="Proteomes" id="UP000693672"/>
    </source>
</evidence>